<reference evidence="3 4" key="1">
    <citation type="journal article" date="2019" name="Sci. Rep.">
        <title>Orb-weaving spider Araneus ventricosus genome elucidates the spidroin gene catalogue.</title>
        <authorList>
            <person name="Kono N."/>
            <person name="Nakamura H."/>
            <person name="Ohtoshi R."/>
            <person name="Moran D.A.P."/>
            <person name="Shinohara A."/>
            <person name="Yoshida Y."/>
            <person name="Fujiwara M."/>
            <person name="Mori M."/>
            <person name="Tomita M."/>
            <person name="Arakawa K."/>
        </authorList>
    </citation>
    <scope>NUCLEOTIDE SEQUENCE [LARGE SCALE GENOMIC DNA]</scope>
</reference>
<dbReference type="Proteomes" id="UP000499080">
    <property type="component" value="Unassembled WGS sequence"/>
</dbReference>
<gene>
    <name evidence="2" type="ORF">AVEN_146396_1</name>
    <name evidence="3" type="ORF">AVEN_182809_1</name>
</gene>
<dbReference type="AlphaFoldDB" id="A0A4Y2U2E9"/>
<organism evidence="3 4">
    <name type="scientific">Araneus ventricosus</name>
    <name type="common">Orbweaver spider</name>
    <name type="synonym">Epeira ventricosa</name>
    <dbReference type="NCBI Taxonomy" id="182803"/>
    <lineage>
        <taxon>Eukaryota</taxon>
        <taxon>Metazoa</taxon>
        <taxon>Ecdysozoa</taxon>
        <taxon>Arthropoda</taxon>
        <taxon>Chelicerata</taxon>
        <taxon>Arachnida</taxon>
        <taxon>Araneae</taxon>
        <taxon>Araneomorphae</taxon>
        <taxon>Entelegynae</taxon>
        <taxon>Araneoidea</taxon>
        <taxon>Araneidae</taxon>
        <taxon>Araneus</taxon>
    </lineage>
</organism>
<evidence type="ECO:0000313" key="4">
    <source>
        <dbReference type="Proteomes" id="UP000499080"/>
    </source>
</evidence>
<comment type="caution">
    <text evidence="3">The sequence shown here is derived from an EMBL/GenBank/DDBJ whole genome shotgun (WGS) entry which is preliminary data.</text>
</comment>
<sequence length="92" mass="10726">MKTFQFKFGRKQESDNEKDKNVIQIEESDDEDFGFFQQEIEVAEIEEVIYLESSMLEFSTNLFVSINNLGGTKMNAHYSYSCWILEANGGEY</sequence>
<feature type="region of interest" description="Disordered" evidence="1">
    <location>
        <begin position="1"/>
        <end position="20"/>
    </location>
</feature>
<proteinExistence type="predicted"/>
<evidence type="ECO:0000256" key="1">
    <source>
        <dbReference type="SAM" id="MobiDB-lite"/>
    </source>
</evidence>
<dbReference type="OrthoDB" id="6758798at2759"/>
<protein>
    <submittedName>
        <fullName evidence="3">Uncharacterized protein</fullName>
    </submittedName>
</protein>
<accession>A0A4Y2U2E9</accession>
<name>A0A4Y2U2E9_ARAVE</name>
<dbReference type="EMBL" id="BGPR01033166">
    <property type="protein sequence ID" value="GBO07008.1"/>
    <property type="molecule type" value="Genomic_DNA"/>
</dbReference>
<keyword evidence="4" id="KW-1185">Reference proteome</keyword>
<evidence type="ECO:0000313" key="3">
    <source>
        <dbReference type="EMBL" id="GBO07008.1"/>
    </source>
</evidence>
<evidence type="ECO:0000313" key="2">
    <source>
        <dbReference type="EMBL" id="GBO07006.1"/>
    </source>
</evidence>
<dbReference type="EMBL" id="BGPR01033165">
    <property type="protein sequence ID" value="GBO07006.1"/>
    <property type="molecule type" value="Genomic_DNA"/>
</dbReference>
<feature type="compositionally biased region" description="Basic and acidic residues" evidence="1">
    <location>
        <begin position="10"/>
        <end position="20"/>
    </location>
</feature>